<evidence type="ECO:0000256" key="3">
    <source>
        <dbReference type="SAM" id="Phobius"/>
    </source>
</evidence>
<dbReference type="RefSeq" id="WP_091520589.1">
    <property type="nucleotide sequence ID" value="NZ_FORF01000007.1"/>
</dbReference>
<dbReference type="EMBL" id="FORF01000007">
    <property type="protein sequence ID" value="SFI86182.1"/>
    <property type="molecule type" value="Genomic_DNA"/>
</dbReference>
<dbReference type="GO" id="GO:1902201">
    <property type="term" value="P:negative regulation of bacterial-type flagellum-dependent cell motility"/>
    <property type="evidence" value="ECO:0007669"/>
    <property type="project" value="TreeGrafter"/>
</dbReference>
<dbReference type="NCBIfam" id="TIGR00254">
    <property type="entry name" value="GGDEF"/>
    <property type="match status" value="1"/>
</dbReference>
<name>A0A1I3LNA3_9HYPH</name>
<evidence type="ECO:0000313" key="6">
    <source>
        <dbReference type="Proteomes" id="UP000242763"/>
    </source>
</evidence>
<dbReference type="PANTHER" id="PTHR45138">
    <property type="entry name" value="REGULATORY COMPONENTS OF SENSORY TRANSDUCTION SYSTEM"/>
    <property type="match status" value="1"/>
</dbReference>
<dbReference type="GO" id="GO:0043709">
    <property type="term" value="P:cell adhesion involved in single-species biofilm formation"/>
    <property type="evidence" value="ECO:0007669"/>
    <property type="project" value="TreeGrafter"/>
</dbReference>
<dbReference type="Proteomes" id="UP000242763">
    <property type="component" value="Unassembled WGS sequence"/>
</dbReference>
<keyword evidence="3" id="KW-0472">Membrane</keyword>
<dbReference type="Pfam" id="PF00990">
    <property type="entry name" value="GGDEF"/>
    <property type="match status" value="1"/>
</dbReference>
<organism evidence="5 6">
    <name type="scientific">Aquamicrobium aerolatum DSM 21857</name>
    <dbReference type="NCBI Taxonomy" id="1121003"/>
    <lineage>
        <taxon>Bacteria</taxon>
        <taxon>Pseudomonadati</taxon>
        <taxon>Pseudomonadota</taxon>
        <taxon>Alphaproteobacteria</taxon>
        <taxon>Hyphomicrobiales</taxon>
        <taxon>Phyllobacteriaceae</taxon>
        <taxon>Aerobium</taxon>
    </lineage>
</organism>
<dbReference type="InterPro" id="IPR000160">
    <property type="entry name" value="GGDEF_dom"/>
</dbReference>
<dbReference type="AlphaFoldDB" id="A0A1I3LNA3"/>
<proteinExistence type="predicted"/>
<protein>
    <recommendedName>
        <fullName evidence="1">diguanylate cyclase</fullName>
        <ecNumber evidence="1">2.7.7.65</ecNumber>
    </recommendedName>
</protein>
<dbReference type="FunFam" id="3.30.70.270:FF:000001">
    <property type="entry name" value="Diguanylate cyclase domain protein"/>
    <property type="match status" value="1"/>
</dbReference>
<dbReference type="OrthoDB" id="9812260at2"/>
<comment type="catalytic activity">
    <reaction evidence="2">
        <text>2 GTP = 3',3'-c-di-GMP + 2 diphosphate</text>
        <dbReference type="Rhea" id="RHEA:24898"/>
        <dbReference type="ChEBI" id="CHEBI:33019"/>
        <dbReference type="ChEBI" id="CHEBI:37565"/>
        <dbReference type="ChEBI" id="CHEBI:58805"/>
        <dbReference type="EC" id="2.7.7.65"/>
    </reaction>
</comment>
<feature type="domain" description="GGDEF" evidence="4">
    <location>
        <begin position="122"/>
        <end position="255"/>
    </location>
</feature>
<dbReference type="InterPro" id="IPR050469">
    <property type="entry name" value="Diguanylate_Cyclase"/>
</dbReference>
<gene>
    <name evidence="5" type="ORF">SAMN03080618_01554</name>
</gene>
<dbReference type="Gene3D" id="3.30.70.270">
    <property type="match status" value="1"/>
</dbReference>
<dbReference type="GO" id="GO:0005886">
    <property type="term" value="C:plasma membrane"/>
    <property type="evidence" value="ECO:0007669"/>
    <property type="project" value="TreeGrafter"/>
</dbReference>
<dbReference type="InterPro" id="IPR029787">
    <property type="entry name" value="Nucleotide_cyclase"/>
</dbReference>
<keyword evidence="3" id="KW-0812">Transmembrane</keyword>
<sequence>MRNIVVKAAALAVAAAISSFALVMTVVPLLGGVVEGNAIVMSAVTPLVVAFPAGLFTFWQQKRLRNALSDLTFAHNRLAEAHMELARVHAQLSAKARLDDMTGLLNREAFFEALKNARRRTDAGVLLIIDADNFKYINDTHGHPQGDVALLLMSEAIAKSVREHDLVGRIGGEEFAAFLAGTDTEEAMIVAERIRLSVEAIRFSPGEGQVLPLSVSIGASRLRAQNSLSDLMREADRHLYLAKRNGRNRVVFEGGAPLAA</sequence>
<dbReference type="InterPro" id="IPR043128">
    <property type="entry name" value="Rev_trsase/Diguanyl_cyclase"/>
</dbReference>
<reference evidence="6" key="1">
    <citation type="submission" date="2016-10" db="EMBL/GenBank/DDBJ databases">
        <authorList>
            <person name="Varghese N."/>
            <person name="Submissions S."/>
        </authorList>
    </citation>
    <scope>NUCLEOTIDE SEQUENCE [LARGE SCALE GENOMIC DNA]</scope>
    <source>
        <strain evidence="6">DSM 21857</strain>
    </source>
</reference>
<dbReference type="SUPFAM" id="SSF55073">
    <property type="entry name" value="Nucleotide cyclase"/>
    <property type="match status" value="1"/>
</dbReference>
<feature type="transmembrane region" description="Helical" evidence="3">
    <location>
        <begin position="37"/>
        <end position="59"/>
    </location>
</feature>
<keyword evidence="3" id="KW-1133">Transmembrane helix</keyword>
<keyword evidence="6" id="KW-1185">Reference proteome</keyword>
<evidence type="ECO:0000259" key="4">
    <source>
        <dbReference type="PROSITE" id="PS50887"/>
    </source>
</evidence>
<dbReference type="CDD" id="cd01949">
    <property type="entry name" value="GGDEF"/>
    <property type="match status" value="1"/>
</dbReference>
<evidence type="ECO:0000313" key="5">
    <source>
        <dbReference type="EMBL" id="SFI86182.1"/>
    </source>
</evidence>
<dbReference type="STRING" id="1121003.SAMN03080618_01554"/>
<dbReference type="PROSITE" id="PS50887">
    <property type="entry name" value="GGDEF"/>
    <property type="match status" value="1"/>
</dbReference>
<dbReference type="EC" id="2.7.7.65" evidence="1"/>
<evidence type="ECO:0000256" key="1">
    <source>
        <dbReference type="ARBA" id="ARBA00012528"/>
    </source>
</evidence>
<evidence type="ECO:0000256" key="2">
    <source>
        <dbReference type="ARBA" id="ARBA00034247"/>
    </source>
</evidence>
<accession>A0A1I3LNA3</accession>
<dbReference type="SMART" id="SM00267">
    <property type="entry name" value="GGDEF"/>
    <property type="match status" value="1"/>
</dbReference>
<dbReference type="GO" id="GO:0052621">
    <property type="term" value="F:diguanylate cyclase activity"/>
    <property type="evidence" value="ECO:0007669"/>
    <property type="project" value="UniProtKB-EC"/>
</dbReference>
<dbReference type="PANTHER" id="PTHR45138:SF9">
    <property type="entry name" value="DIGUANYLATE CYCLASE DGCM-RELATED"/>
    <property type="match status" value="1"/>
</dbReference>